<dbReference type="SUPFAM" id="SSF53474">
    <property type="entry name" value="alpha/beta-Hydrolases"/>
    <property type="match status" value="1"/>
</dbReference>
<gene>
    <name evidence="2" type="ORF">DFQ27_008444</name>
</gene>
<comment type="caution">
    <text evidence="2">The sequence shown here is derived from an EMBL/GenBank/DDBJ whole genome shotgun (WGS) entry which is preliminary data.</text>
</comment>
<sequence length="251" mass="27778">MSLSNACCNTPPTDAQWKERGVLKTLDNGRQVYRTGPKDAKRGIVAFYDIFAWHPTTYQFYDRLAEKGFQVSVLHVFTAGGYPPEKLGNRDELMAWIGNYDYTKADLYGFAKAAVEDLRKDGVKTFAVMGQCWGVLMSSKVASEANSPFCAWGGAHPSFVNGEAVKDAKIPAIFLPSKDESEKDMADAIDVLNSKHMAIKSVQHRFNNMHHGWTGGRGDWSDPEQKKEGELAIDLLADYFGKAAAAEEAKL</sequence>
<protein>
    <recommendedName>
        <fullName evidence="1">Dienelactone hydrolase domain-containing protein</fullName>
    </recommendedName>
</protein>
<dbReference type="Gene3D" id="3.40.50.1820">
    <property type="entry name" value="alpha/beta hydrolase"/>
    <property type="match status" value="1"/>
</dbReference>
<dbReference type="Proteomes" id="UP000807716">
    <property type="component" value="Unassembled WGS sequence"/>
</dbReference>
<dbReference type="PANTHER" id="PTHR47668:SF1">
    <property type="entry name" value="DIENELACTONE HYDROLASE DOMAIN-CONTAINING PROTEIN-RELATED"/>
    <property type="match status" value="1"/>
</dbReference>
<dbReference type="InterPro" id="IPR029058">
    <property type="entry name" value="AB_hydrolase_fold"/>
</dbReference>
<feature type="domain" description="Dienelactone hydrolase" evidence="1">
    <location>
        <begin position="32"/>
        <end position="240"/>
    </location>
</feature>
<dbReference type="PANTHER" id="PTHR47668">
    <property type="entry name" value="DIENELACTONE HYDROLASE FAMILY PROTEIN (AFU_ORTHOLOGUE AFUA_6G01940)"/>
    <property type="match status" value="1"/>
</dbReference>
<dbReference type="EMBL" id="JAAAJB010000071">
    <property type="protein sequence ID" value="KAG0267664.1"/>
    <property type="molecule type" value="Genomic_DNA"/>
</dbReference>
<dbReference type="InterPro" id="IPR002925">
    <property type="entry name" value="Dienelactn_hydro"/>
</dbReference>
<reference evidence="2" key="1">
    <citation type="journal article" date="2020" name="Fungal Divers.">
        <title>Resolving the Mortierellaceae phylogeny through synthesis of multi-gene phylogenetics and phylogenomics.</title>
        <authorList>
            <person name="Vandepol N."/>
            <person name="Liber J."/>
            <person name="Desiro A."/>
            <person name="Na H."/>
            <person name="Kennedy M."/>
            <person name="Barry K."/>
            <person name="Grigoriev I.V."/>
            <person name="Miller A.N."/>
            <person name="O'Donnell K."/>
            <person name="Stajich J.E."/>
            <person name="Bonito G."/>
        </authorList>
    </citation>
    <scope>NUCLEOTIDE SEQUENCE</scope>
    <source>
        <strain evidence="2">BC1065</strain>
    </source>
</reference>
<dbReference type="OrthoDB" id="17560at2759"/>
<accession>A0A9P6QKJ5</accession>
<evidence type="ECO:0000313" key="3">
    <source>
        <dbReference type="Proteomes" id="UP000807716"/>
    </source>
</evidence>
<evidence type="ECO:0000313" key="2">
    <source>
        <dbReference type="EMBL" id="KAG0267664.1"/>
    </source>
</evidence>
<evidence type="ECO:0000259" key="1">
    <source>
        <dbReference type="Pfam" id="PF01738"/>
    </source>
</evidence>
<organism evidence="2 3">
    <name type="scientific">Actinomortierella ambigua</name>
    <dbReference type="NCBI Taxonomy" id="1343610"/>
    <lineage>
        <taxon>Eukaryota</taxon>
        <taxon>Fungi</taxon>
        <taxon>Fungi incertae sedis</taxon>
        <taxon>Mucoromycota</taxon>
        <taxon>Mortierellomycotina</taxon>
        <taxon>Mortierellomycetes</taxon>
        <taxon>Mortierellales</taxon>
        <taxon>Mortierellaceae</taxon>
        <taxon>Actinomortierella</taxon>
    </lineage>
</organism>
<dbReference type="AlphaFoldDB" id="A0A9P6QKJ5"/>
<proteinExistence type="predicted"/>
<dbReference type="GO" id="GO:0016787">
    <property type="term" value="F:hydrolase activity"/>
    <property type="evidence" value="ECO:0007669"/>
    <property type="project" value="InterPro"/>
</dbReference>
<name>A0A9P6QKJ5_9FUNG</name>
<keyword evidence="3" id="KW-1185">Reference proteome</keyword>
<dbReference type="Pfam" id="PF01738">
    <property type="entry name" value="DLH"/>
    <property type="match status" value="1"/>
</dbReference>